<name>A0ABR0B302_9CRUS</name>
<protein>
    <submittedName>
        <fullName evidence="1">Uncharacterized protein</fullName>
    </submittedName>
</protein>
<sequence length="111" mass="12076">MNTFTNVPNMYTQIVVLVVVFVVIGTFANPVAPVAVDGQVGDSHDLETAEHLLEIIEKKIAKLYKKCLKHGGCQPSYGYSNYGHSADYGYGSSYGHPSGYDSYGNGSPVYY</sequence>
<evidence type="ECO:0000313" key="2">
    <source>
        <dbReference type="Proteomes" id="UP001234178"/>
    </source>
</evidence>
<reference evidence="1 2" key="1">
    <citation type="journal article" date="2023" name="Nucleic Acids Res.">
        <title>The hologenome of Daphnia magna reveals possible DNA methylation and microbiome-mediated evolution of the host genome.</title>
        <authorList>
            <person name="Chaturvedi A."/>
            <person name="Li X."/>
            <person name="Dhandapani V."/>
            <person name="Marshall H."/>
            <person name="Kissane S."/>
            <person name="Cuenca-Cambronero M."/>
            <person name="Asole G."/>
            <person name="Calvet F."/>
            <person name="Ruiz-Romero M."/>
            <person name="Marangio P."/>
            <person name="Guigo R."/>
            <person name="Rago D."/>
            <person name="Mirbahai L."/>
            <person name="Eastwood N."/>
            <person name="Colbourne J.K."/>
            <person name="Zhou J."/>
            <person name="Mallon E."/>
            <person name="Orsini L."/>
        </authorList>
    </citation>
    <scope>NUCLEOTIDE SEQUENCE [LARGE SCALE GENOMIC DNA]</scope>
    <source>
        <strain evidence="1">LRV0_1</strain>
    </source>
</reference>
<dbReference type="EMBL" id="JAOYFB010000040">
    <property type="protein sequence ID" value="KAK4036082.1"/>
    <property type="molecule type" value="Genomic_DNA"/>
</dbReference>
<comment type="caution">
    <text evidence="1">The sequence shown here is derived from an EMBL/GenBank/DDBJ whole genome shotgun (WGS) entry which is preliminary data.</text>
</comment>
<accession>A0ABR0B302</accession>
<organism evidence="1 2">
    <name type="scientific">Daphnia magna</name>
    <dbReference type="NCBI Taxonomy" id="35525"/>
    <lineage>
        <taxon>Eukaryota</taxon>
        <taxon>Metazoa</taxon>
        <taxon>Ecdysozoa</taxon>
        <taxon>Arthropoda</taxon>
        <taxon>Crustacea</taxon>
        <taxon>Branchiopoda</taxon>
        <taxon>Diplostraca</taxon>
        <taxon>Cladocera</taxon>
        <taxon>Anomopoda</taxon>
        <taxon>Daphniidae</taxon>
        <taxon>Daphnia</taxon>
    </lineage>
</organism>
<keyword evidence="2" id="KW-1185">Reference proteome</keyword>
<evidence type="ECO:0000313" key="1">
    <source>
        <dbReference type="EMBL" id="KAK4036082.1"/>
    </source>
</evidence>
<dbReference type="Proteomes" id="UP001234178">
    <property type="component" value="Unassembled WGS sequence"/>
</dbReference>
<proteinExistence type="predicted"/>
<gene>
    <name evidence="1" type="ORF">OUZ56_028152</name>
</gene>